<dbReference type="PANTHER" id="PTHR43205">
    <property type="entry name" value="PROSTAGLANDIN REDUCTASE"/>
    <property type="match status" value="1"/>
</dbReference>
<dbReference type="InterPro" id="IPR013149">
    <property type="entry name" value="ADH-like_C"/>
</dbReference>
<name>A0A1L9PVI6_ASPVE</name>
<accession>A0A1L9PVI6</accession>
<dbReference type="InterPro" id="IPR045010">
    <property type="entry name" value="MDR_fam"/>
</dbReference>
<keyword evidence="1" id="KW-0560">Oxidoreductase</keyword>
<evidence type="ECO:0000313" key="3">
    <source>
        <dbReference type="EMBL" id="OJJ05528.1"/>
    </source>
</evidence>
<dbReference type="SUPFAM" id="SSF51735">
    <property type="entry name" value="NAD(P)-binding Rossmann-fold domains"/>
    <property type="match status" value="1"/>
</dbReference>
<dbReference type="AlphaFoldDB" id="A0A1L9PVI6"/>
<evidence type="ECO:0000259" key="2">
    <source>
        <dbReference type="SMART" id="SM00829"/>
    </source>
</evidence>
<organism evidence="3 4">
    <name type="scientific">Aspergillus versicolor CBS 583.65</name>
    <dbReference type="NCBI Taxonomy" id="1036611"/>
    <lineage>
        <taxon>Eukaryota</taxon>
        <taxon>Fungi</taxon>
        <taxon>Dikarya</taxon>
        <taxon>Ascomycota</taxon>
        <taxon>Pezizomycotina</taxon>
        <taxon>Eurotiomycetes</taxon>
        <taxon>Eurotiomycetidae</taxon>
        <taxon>Eurotiales</taxon>
        <taxon>Aspergillaceae</taxon>
        <taxon>Aspergillus</taxon>
        <taxon>Aspergillus subgen. Nidulantes</taxon>
    </lineage>
</organism>
<dbReference type="SUPFAM" id="SSF50129">
    <property type="entry name" value="GroES-like"/>
    <property type="match status" value="1"/>
</dbReference>
<dbReference type="EMBL" id="KV878133">
    <property type="protein sequence ID" value="OJJ05528.1"/>
    <property type="molecule type" value="Genomic_DNA"/>
</dbReference>
<dbReference type="InterPro" id="IPR041694">
    <property type="entry name" value="ADH_N_2"/>
</dbReference>
<gene>
    <name evidence="3" type="ORF">ASPVEDRAFT_894382</name>
</gene>
<dbReference type="PANTHER" id="PTHR43205:SF19">
    <property type="entry name" value="ENOYL REDUCTASE (ER) DOMAIN-CONTAINING PROTEIN"/>
    <property type="match status" value="1"/>
</dbReference>
<dbReference type="OrthoDB" id="809632at2759"/>
<dbReference type="VEuPathDB" id="FungiDB:ASPVEDRAFT_894382"/>
<dbReference type="FunFam" id="3.40.50.720:FF:000121">
    <property type="entry name" value="Prostaglandin reductase 2"/>
    <property type="match status" value="1"/>
</dbReference>
<dbReference type="Pfam" id="PF00107">
    <property type="entry name" value="ADH_zinc_N"/>
    <property type="match status" value="1"/>
</dbReference>
<evidence type="ECO:0000256" key="1">
    <source>
        <dbReference type="ARBA" id="ARBA00023002"/>
    </source>
</evidence>
<evidence type="ECO:0000313" key="4">
    <source>
        <dbReference type="Proteomes" id="UP000184073"/>
    </source>
</evidence>
<reference evidence="4" key="1">
    <citation type="journal article" date="2017" name="Genome Biol.">
        <title>Comparative genomics reveals high biological diversity and specific adaptations in the industrially and medically important fungal genus Aspergillus.</title>
        <authorList>
            <person name="de Vries R.P."/>
            <person name="Riley R."/>
            <person name="Wiebenga A."/>
            <person name="Aguilar-Osorio G."/>
            <person name="Amillis S."/>
            <person name="Uchima C.A."/>
            <person name="Anderluh G."/>
            <person name="Asadollahi M."/>
            <person name="Askin M."/>
            <person name="Barry K."/>
            <person name="Battaglia E."/>
            <person name="Bayram O."/>
            <person name="Benocci T."/>
            <person name="Braus-Stromeyer S.A."/>
            <person name="Caldana C."/>
            <person name="Canovas D."/>
            <person name="Cerqueira G.C."/>
            <person name="Chen F."/>
            <person name="Chen W."/>
            <person name="Choi C."/>
            <person name="Clum A."/>
            <person name="Dos Santos R.A."/>
            <person name="Damasio A.R."/>
            <person name="Diallinas G."/>
            <person name="Emri T."/>
            <person name="Fekete E."/>
            <person name="Flipphi M."/>
            <person name="Freyberg S."/>
            <person name="Gallo A."/>
            <person name="Gournas C."/>
            <person name="Habgood R."/>
            <person name="Hainaut M."/>
            <person name="Harispe M.L."/>
            <person name="Henrissat B."/>
            <person name="Hilden K.S."/>
            <person name="Hope R."/>
            <person name="Hossain A."/>
            <person name="Karabika E."/>
            <person name="Karaffa L."/>
            <person name="Karanyi Z."/>
            <person name="Krasevec N."/>
            <person name="Kuo A."/>
            <person name="Kusch H."/>
            <person name="LaButti K."/>
            <person name="Lagendijk E.L."/>
            <person name="Lapidus A."/>
            <person name="Levasseur A."/>
            <person name="Lindquist E."/>
            <person name="Lipzen A."/>
            <person name="Logrieco A.F."/>
            <person name="MacCabe A."/>
            <person name="Maekelae M.R."/>
            <person name="Malavazi I."/>
            <person name="Melin P."/>
            <person name="Meyer V."/>
            <person name="Mielnichuk N."/>
            <person name="Miskei M."/>
            <person name="Molnar A.P."/>
            <person name="Mule G."/>
            <person name="Ngan C.Y."/>
            <person name="Orejas M."/>
            <person name="Orosz E."/>
            <person name="Ouedraogo J.P."/>
            <person name="Overkamp K.M."/>
            <person name="Park H.-S."/>
            <person name="Perrone G."/>
            <person name="Piumi F."/>
            <person name="Punt P.J."/>
            <person name="Ram A.F."/>
            <person name="Ramon A."/>
            <person name="Rauscher S."/>
            <person name="Record E."/>
            <person name="Riano-Pachon D.M."/>
            <person name="Robert V."/>
            <person name="Roehrig J."/>
            <person name="Ruller R."/>
            <person name="Salamov A."/>
            <person name="Salih N.S."/>
            <person name="Samson R.A."/>
            <person name="Sandor E."/>
            <person name="Sanguinetti M."/>
            <person name="Schuetze T."/>
            <person name="Sepcic K."/>
            <person name="Shelest E."/>
            <person name="Sherlock G."/>
            <person name="Sophianopoulou V."/>
            <person name="Squina F.M."/>
            <person name="Sun H."/>
            <person name="Susca A."/>
            <person name="Todd R.B."/>
            <person name="Tsang A."/>
            <person name="Unkles S.E."/>
            <person name="van de Wiele N."/>
            <person name="van Rossen-Uffink D."/>
            <person name="Oliveira J.V."/>
            <person name="Vesth T.C."/>
            <person name="Visser J."/>
            <person name="Yu J.-H."/>
            <person name="Zhou M."/>
            <person name="Andersen M.R."/>
            <person name="Archer D.B."/>
            <person name="Baker S.E."/>
            <person name="Benoit I."/>
            <person name="Brakhage A.A."/>
            <person name="Braus G.H."/>
            <person name="Fischer R."/>
            <person name="Frisvad J.C."/>
            <person name="Goldman G.H."/>
            <person name="Houbraken J."/>
            <person name="Oakley B."/>
            <person name="Pocsi I."/>
            <person name="Scazzocchio C."/>
            <person name="Seiboth B."/>
            <person name="vanKuyk P.A."/>
            <person name="Wortman J."/>
            <person name="Dyer P.S."/>
            <person name="Grigoriev I.V."/>
        </authorList>
    </citation>
    <scope>NUCLEOTIDE SEQUENCE [LARGE SCALE GENOMIC DNA]</scope>
    <source>
        <strain evidence="4">CBS 583.65</strain>
    </source>
</reference>
<sequence length="350" mass="37831">MLPRETKCWLLNHKPNGRPTLSGGRATFALRTRSIPPIGKNEVLVKTIYLSNDPAQRMWIDPSSSADRLYVAPIEPNQVMASRGIGEVLSSTTQGVKIGDRVLIANIGWSEYAVVSEDKVTILEPLPRGLSDTHYLGALGNTGLTAYYGLVVQSEAARADTIVVSGAAGATGSMVVQIAKGIIGAKRVIGIAGSEEKCRWVERIGADKCVNYKSLSFAKELQDAAPDGVNIYFDCVAGNILDAVLPVMALHGRIAACGSISGYNGANALRLNNWFQVITMRLRIQGFIVLDYYAKAHEARAVLRQAIVDGKLHLDAESETVCPANFEDIPEVWLKLFEGGNQGKLVTHLQ</sequence>
<dbReference type="Pfam" id="PF16884">
    <property type="entry name" value="ADH_N_2"/>
    <property type="match status" value="1"/>
</dbReference>
<protein>
    <recommendedName>
        <fullName evidence="2">Enoyl reductase (ER) domain-containing protein</fullName>
    </recommendedName>
</protein>
<dbReference type="STRING" id="1036611.A0A1L9PVI6"/>
<dbReference type="RefSeq" id="XP_040671290.1">
    <property type="nucleotide sequence ID" value="XM_040818611.1"/>
</dbReference>
<dbReference type="SMART" id="SM00829">
    <property type="entry name" value="PKS_ER"/>
    <property type="match status" value="1"/>
</dbReference>
<proteinExistence type="predicted"/>
<dbReference type="Gene3D" id="3.90.180.10">
    <property type="entry name" value="Medium-chain alcohol dehydrogenases, catalytic domain"/>
    <property type="match status" value="1"/>
</dbReference>
<keyword evidence="4" id="KW-1185">Reference proteome</keyword>
<dbReference type="InterPro" id="IPR020843">
    <property type="entry name" value="ER"/>
</dbReference>
<dbReference type="InterPro" id="IPR011032">
    <property type="entry name" value="GroES-like_sf"/>
</dbReference>
<dbReference type="GeneID" id="63734122"/>
<dbReference type="Proteomes" id="UP000184073">
    <property type="component" value="Unassembled WGS sequence"/>
</dbReference>
<feature type="domain" description="Enoyl reductase (ER)" evidence="2">
    <location>
        <begin position="23"/>
        <end position="347"/>
    </location>
</feature>
<dbReference type="InterPro" id="IPR036291">
    <property type="entry name" value="NAD(P)-bd_dom_sf"/>
</dbReference>
<dbReference type="GO" id="GO:0016628">
    <property type="term" value="F:oxidoreductase activity, acting on the CH-CH group of donors, NAD or NADP as acceptor"/>
    <property type="evidence" value="ECO:0007669"/>
    <property type="project" value="InterPro"/>
</dbReference>
<dbReference type="CDD" id="cd05288">
    <property type="entry name" value="PGDH"/>
    <property type="match status" value="1"/>
</dbReference>
<dbReference type="Gene3D" id="3.40.50.720">
    <property type="entry name" value="NAD(P)-binding Rossmann-like Domain"/>
    <property type="match status" value="1"/>
</dbReference>